<sequence length="360" mass="40883">MKCQYSFEDLNNFLEGNISTDSYTAIEKHLESCEECRAYYSSQVLTGRCLTRDEKVKVDVYKKIEDKLDKNKYISKKKWFYKISGKINGHTKILRPAVAVIVICLITILSFNYRVQIGDFFNNNDNMSAPLSQEYMTNAEILENIKAKGGIEFKLLIKGKDQVIPKEDLINQTISILKERFESIGLAENEMNYDKDKEILSIKALCTGIEKDNNLENSIREIIKTGELTFQEVDESKRDKNGGFLPTGKIVISNNDIKDAVEGYDQVSGSKTISISLKDEGARRFSDATGRLIGKPIAVYMDNKIIISPMVVAQIVNGNISLNGNWDKKEFKTLIAMFDSDKLEVNLDMVEFKNIKPFPQ</sequence>
<gene>
    <name evidence="11" type="ORF">Bccel_1520</name>
</gene>
<evidence type="ECO:0000256" key="2">
    <source>
        <dbReference type="ARBA" id="ARBA00022475"/>
    </source>
</evidence>
<dbReference type="Pfam" id="PF13490">
    <property type="entry name" value="zf-HC2"/>
    <property type="match status" value="1"/>
</dbReference>
<dbReference type="STRING" id="398512.Bccel_1520"/>
<keyword evidence="3 8" id="KW-0812">Transmembrane</keyword>
<evidence type="ECO:0000256" key="7">
    <source>
        <dbReference type="ARBA" id="ARBA00023136"/>
    </source>
</evidence>
<evidence type="ECO:0000313" key="11">
    <source>
        <dbReference type="EMBL" id="KNY26258.1"/>
    </source>
</evidence>
<evidence type="ECO:0000256" key="1">
    <source>
        <dbReference type="ARBA" id="ARBA00022448"/>
    </source>
</evidence>
<dbReference type="Gene3D" id="3.30.70.3400">
    <property type="match status" value="1"/>
</dbReference>
<keyword evidence="12" id="KW-1185">Reference proteome</keyword>
<accession>A0A0L6JKM5</accession>
<organism evidence="11 12">
    <name type="scientific">Pseudobacteroides cellulosolvens ATCC 35603 = DSM 2933</name>
    <dbReference type="NCBI Taxonomy" id="398512"/>
    <lineage>
        <taxon>Bacteria</taxon>
        <taxon>Bacillati</taxon>
        <taxon>Bacillota</taxon>
        <taxon>Clostridia</taxon>
        <taxon>Eubacteriales</taxon>
        <taxon>Oscillospiraceae</taxon>
        <taxon>Pseudobacteroides</taxon>
    </lineage>
</organism>
<name>A0A0L6JKM5_9FIRM</name>
<keyword evidence="1" id="KW-0813">Transport</keyword>
<keyword evidence="5 8" id="KW-1133">Transmembrane helix</keyword>
<reference evidence="12" key="1">
    <citation type="submission" date="2015-07" db="EMBL/GenBank/DDBJ databases">
        <title>Near-Complete Genome Sequence of the Cellulolytic Bacterium Bacteroides (Pseudobacteroides) cellulosolvens ATCC 35603.</title>
        <authorList>
            <person name="Dassa B."/>
            <person name="Utturkar S.M."/>
            <person name="Klingeman D.M."/>
            <person name="Hurt R.A."/>
            <person name="Keller M."/>
            <person name="Xu J."/>
            <person name="Reddy Y.H.K."/>
            <person name="Borovok I."/>
            <person name="Grinberg I.R."/>
            <person name="Lamed R."/>
            <person name="Zhivin O."/>
            <person name="Bayer E.A."/>
            <person name="Brown S.D."/>
        </authorList>
    </citation>
    <scope>NUCLEOTIDE SEQUENCE [LARGE SCALE GENOMIC DNA]</scope>
    <source>
        <strain evidence="12">DSM 2933</strain>
    </source>
</reference>
<dbReference type="PANTHER" id="PTHR30081">
    <property type="entry name" value="PROTEIN-EXPORT MEMBRANE PROTEIN SEC"/>
    <property type="match status" value="1"/>
</dbReference>
<keyword evidence="6" id="KW-0811">Translocation</keyword>
<keyword evidence="7 8" id="KW-0472">Membrane</keyword>
<protein>
    <submittedName>
        <fullName evidence="11">Uncharacterized protein</fullName>
    </submittedName>
</protein>
<dbReference type="Pfam" id="PF22599">
    <property type="entry name" value="SecDF_P1_head"/>
    <property type="match status" value="1"/>
</dbReference>
<dbReference type="InterPro" id="IPR054384">
    <property type="entry name" value="SecDF_P1_head"/>
</dbReference>
<evidence type="ECO:0000259" key="9">
    <source>
        <dbReference type="Pfam" id="PF13490"/>
    </source>
</evidence>
<dbReference type="RefSeq" id="WP_036942285.1">
    <property type="nucleotide sequence ID" value="NZ_JQKC01000018.1"/>
</dbReference>
<dbReference type="InterPro" id="IPR022813">
    <property type="entry name" value="SecD/SecF_arch_bac"/>
</dbReference>
<evidence type="ECO:0000313" key="12">
    <source>
        <dbReference type="Proteomes" id="UP000036923"/>
    </source>
</evidence>
<feature type="transmembrane region" description="Helical" evidence="8">
    <location>
        <begin position="93"/>
        <end position="113"/>
    </location>
</feature>
<dbReference type="GO" id="GO:0015031">
    <property type="term" value="P:protein transport"/>
    <property type="evidence" value="ECO:0007669"/>
    <property type="project" value="UniProtKB-KW"/>
</dbReference>
<evidence type="ECO:0000256" key="8">
    <source>
        <dbReference type="SAM" id="Phobius"/>
    </source>
</evidence>
<dbReference type="eggNOG" id="COG0342">
    <property type="taxonomic scope" value="Bacteria"/>
</dbReference>
<keyword evidence="2" id="KW-1003">Cell membrane</keyword>
<dbReference type="PANTHER" id="PTHR30081:SF1">
    <property type="entry name" value="PROTEIN TRANSLOCASE SUBUNIT SECD"/>
    <property type="match status" value="1"/>
</dbReference>
<dbReference type="OrthoDB" id="6194834at2"/>
<feature type="domain" description="Putative zinc-finger" evidence="9">
    <location>
        <begin position="10"/>
        <end position="37"/>
    </location>
</feature>
<evidence type="ECO:0000256" key="5">
    <source>
        <dbReference type="ARBA" id="ARBA00022989"/>
    </source>
</evidence>
<dbReference type="EMBL" id="LGTC01000001">
    <property type="protein sequence ID" value="KNY26258.1"/>
    <property type="molecule type" value="Genomic_DNA"/>
</dbReference>
<keyword evidence="4" id="KW-0653">Protein transport</keyword>
<evidence type="ECO:0000256" key="4">
    <source>
        <dbReference type="ARBA" id="ARBA00022927"/>
    </source>
</evidence>
<dbReference type="InterPro" id="IPR027383">
    <property type="entry name" value="Znf_put"/>
</dbReference>
<comment type="caution">
    <text evidence="11">The sequence shown here is derived from an EMBL/GenBank/DDBJ whole genome shotgun (WGS) entry which is preliminary data.</text>
</comment>
<dbReference type="Proteomes" id="UP000036923">
    <property type="component" value="Unassembled WGS sequence"/>
</dbReference>
<evidence type="ECO:0000256" key="6">
    <source>
        <dbReference type="ARBA" id="ARBA00023010"/>
    </source>
</evidence>
<feature type="domain" description="SecDF P1 head subdomain" evidence="10">
    <location>
        <begin position="244"/>
        <end position="344"/>
    </location>
</feature>
<evidence type="ECO:0000256" key="3">
    <source>
        <dbReference type="ARBA" id="ARBA00022692"/>
    </source>
</evidence>
<dbReference type="AlphaFoldDB" id="A0A0L6JKM5"/>
<dbReference type="GO" id="GO:0005886">
    <property type="term" value="C:plasma membrane"/>
    <property type="evidence" value="ECO:0007669"/>
    <property type="project" value="TreeGrafter"/>
</dbReference>
<evidence type="ECO:0000259" key="10">
    <source>
        <dbReference type="Pfam" id="PF22599"/>
    </source>
</evidence>
<dbReference type="Gene3D" id="3.30.1360.200">
    <property type="match status" value="1"/>
</dbReference>
<proteinExistence type="predicted"/>